<dbReference type="PANTHER" id="PTHR40455:SF1">
    <property type="entry name" value="ANTITOXIN HIGA"/>
    <property type="match status" value="1"/>
</dbReference>
<protein>
    <recommendedName>
        <fullName evidence="1">HTH cro/C1-type domain-containing protein</fullName>
    </recommendedName>
</protein>
<dbReference type="Gene3D" id="1.10.260.40">
    <property type="entry name" value="lambda repressor-like DNA-binding domains"/>
    <property type="match status" value="1"/>
</dbReference>
<name>A0A242M9S5_CABSO</name>
<feature type="domain" description="HTH cro/C1-type" evidence="1">
    <location>
        <begin position="91"/>
        <end position="143"/>
    </location>
</feature>
<evidence type="ECO:0000313" key="3">
    <source>
        <dbReference type="Proteomes" id="UP000195221"/>
    </source>
</evidence>
<dbReference type="SMART" id="SM00530">
    <property type="entry name" value="HTH_XRE"/>
    <property type="match status" value="1"/>
</dbReference>
<dbReference type="Pfam" id="PF01381">
    <property type="entry name" value="HTH_3"/>
    <property type="match status" value="1"/>
</dbReference>
<dbReference type="PROSITE" id="PS50943">
    <property type="entry name" value="HTH_CROC1"/>
    <property type="match status" value="1"/>
</dbReference>
<reference evidence="2 3" key="1">
    <citation type="submission" date="2017-03" db="EMBL/GenBank/DDBJ databases">
        <title>Genome analysis of strain PAMC 26577.</title>
        <authorList>
            <person name="Oh H.-M."/>
            <person name="Yang J.-A."/>
        </authorList>
    </citation>
    <scope>NUCLEOTIDE SEQUENCE [LARGE SCALE GENOMIC DNA]</scope>
    <source>
        <strain evidence="2 3">PAMC 26577</strain>
    </source>
</reference>
<dbReference type="InterPro" id="IPR001387">
    <property type="entry name" value="Cro/C1-type_HTH"/>
</dbReference>
<evidence type="ECO:0000259" key="1">
    <source>
        <dbReference type="PROSITE" id="PS50943"/>
    </source>
</evidence>
<dbReference type="SUPFAM" id="SSF47413">
    <property type="entry name" value="lambda repressor-like DNA-binding domains"/>
    <property type="match status" value="1"/>
</dbReference>
<gene>
    <name evidence="2" type="ORF">PAMC26577_35540</name>
</gene>
<dbReference type="GO" id="GO:0006355">
    <property type="term" value="P:regulation of DNA-templated transcription"/>
    <property type="evidence" value="ECO:0007669"/>
    <property type="project" value="InterPro"/>
</dbReference>
<evidence type="ECO:0000313" key="2">
    <source>
        <dbReference type="EMBL" id="OTP67854.1"/>
    </source>
</evidence>
<dbReference type="AlphaFoldDB" id="A0A242M9S5"/>
<accession>A0A242M9S5</accession>
<comment type="caution">
    <text evidence="2">The sequence shown here is derived from an EMBL/GenBank/DDBJ whole genome shotgun (WGS) entry which is preliminary data.</text>
</comment>
<sequence length="144" mass="16152">MEGEKVMNAIAEPSAILKAWLPFKELIGSATAVRTEADYVKAIEYIDELLNEVGDDEAHPLAEVLDLIATQVKAYEDEHVEIPDAAPREVLRFLMEQQNLTQADLDDCAPQNRISEILSGKRVISKDVAKRLAKRFHVHADIFL</sequence>
<dbReference type="CDD" id="cd00093">
    <property type="entry name" value="HTH_XRE"/>
    <property type="match status" value="1"/>
</dbReference>
<dbReference type="InterPro" id="IPR010982">
    <property type="entry name" value="Lambda_DNA-bd_dom_sf"/>
</dbReference>
<organism evidence="2 3">
    <name type="scientific">Caballeronia sordidicola</name>
    <name type="common">Burkholderia sordidicola</name>
    <dbReference type="NCBI Taxonomy" id="196367"/>
    <lineage>
        <taxon>Bacteria</taxon>
        <taxon>Pseudomonadati</taxon>
        <taxon>Pseudomonadota</taxon>
        <taxon>Betaproteobacteria</taxon>
        <taxon>Burkholderiales</taxon>
        <taxon>Burkholderiaceae</taxon>
        <taxon>Caballeronia</taxon>
    </lineage>
</organism>
<dbReference type="EMBL" id="NBTZ01000145">
    <property type="protein sequence ID" value="OTP67854.1"/>
    <property type="molecule type" value="Genomic_DNA"/>
</dbReference>
<dbReference type="InterPro" id="IPR039060">
    <property type="entry name" value="Antitox_HigA"/>
</dbReference>
<dbReference type="Proteomes" id="UP000195221">
    <property type="component" value="Unassembled WGS sequence"/>
</dbReference>
<dbReference type="PANTHER" id="PTHR40455">
    <property type="entry name" value="ANTITOXIN HIGA"/>
    <property type="match status" value="1"/>
</dbReference>
<proteinExistence type="predicted"/>
<dbReference type="GO" id="GO:0001046">
    <property type="term" value="F:core promoter sequence-specific DNA binding"/>
    <property type="evidence" value="ECO:0007669"/>
    <property type="project" value="TreeGrafter"/>
</dbReference>